<dbReference type="SUPFAM" id="SSF110221">
    <property type="entry name" value="AbfB domain"/>
    <property type="match status" value="2"/>
</dbReference>
<dbReference type="InterPro" id="IPR036195">
    <property type="entry name" value="AbfB_ABD_sf"/>
</dbReference>
<dbReference type="EMBL" id="HBGU01006139">
    <property type="protein sequence ID" value="CAD9403829.1"/>
    <property type="molecule type" value="Transcribed_RNA"/>
</dbReference>
<dbReference type="Pfam" id="PF00646">
    <property type="entry name" value="F-box"/>
    <property type="match status" value="1"/>
</dbReference>
<evidence type="ECO:0000313" key="2">
    <source>
        <dbReference type="EMBL" id="CAD9403829.1"/>
    </source>
</evidence>
<name>A0A7S2FN01_9EUKA</name>
<protein>
    <recommendedName>
        <fullName evidence="1">F-box domain-containing protein</fullName>
    </recommendedName>
</protein>
<organism evidence="2">
    <name type="scientific">Haptolina brevifila</name>
    <dbReference type="NCBI Taxonomy" id="156173"/>
    <lineage>
        <taxon>Eukaryota</taxon>
        <taxon>Haptista</taxon>
        <taxon>Haptophyta</taxon>
        <taxon>Prymnesiophyceae</taxon>
        <taxon>Prymnesiales</taxon>
        <taxon>Prymnesiaceae</taxon>
        <taxon>Haptolina</taxon>
    </lineage>
</organism>
<proteinExistence type="predicted"/>
<dbReference type="Pfam" id="PF05270">
    <property type="entry name" value="AbfB"/>
    <property type="match status" value="1"/>
</dbReference>
<sequence length="297" mass="33105">MGNVVCANDSAVGSGRSHLSREQEHDEELALTFLDLPPELIVQILSHMPAKDMAIAMATAAALMIFWDEAASERAFRLTNGCAALPADNFGGGLIRMLKDVEEGRGRASMRTGAVYRLESCNFPRNFIHVDSRTKAVWIATANDYLSRFRCVPQICGAGTVSFESIAEPGRFLRHGAHRRKVLGRQDLHKTWNDNDDGTEQHLFLDELVDGTDERRDFAFILRPAPAASRNSGRIGRTGNGGVANWEHRDEECVALEAANRRGSLLRHQYGRLKMHQCAHGGEWFCEDASWRLVECQ</sequence>
<dbReference type="GO" id="GO:0046373">
    <property type="term" value="P:L-arabinose metabolic process"/>
    <property type="evidence" value="ECO:0007669"/>
    <property type="project" value="InterPro"/>
</dbReference>
<reference evidence="2" key="1">
    <citation type="submission" date="2021-01" db="EMBL/GenBank/DDBJ databases">
        <authorList>
            <person name="Corre E."/>
            <person name="Pelletier E."/>
            <person name="Niang G."/>
            <person name="Scheremetjew M."/>
            <person name="Finn R."/>
            <person name="Kale V."/>
            <person name="Holt S."/>
            <person name="Cochrane G."/>
            <person name="Meng A."/>
            <person name="Brown T."/>
            <person name="Cohen L."/>
        </authorList>
    </citation>
    <scope>NUCLEOTIDE SEQUENCE</scope>
    <source>
        <strain evidence="2">UTEX LB 985</strain>
    </source>
</reference>
<dbReference type="InterPro" id="IPR007934">
    <property type="entry name" value="AbfB_ABD"/>
</dbReference>
<accession>A0A7S2FN01</accession>
<dbReference type="Gene3D" id="2.80.10.50">
    <property type="match status" value="2"/>
</dbReference>
<feature type="domain" description="F-box" evidence="1">
    <location>
        <begin position="30"/>
        <end position="53"/>
    </location>
</feature>
<dbReference type="AlphaFoldDB" id="A0A7S2FN01"/>
<dbReference type="InterPro" id="IPR036047">
    <property type="entry name" value="F-box-like_dom_sf"/>
</dbReference>
<evidence type="ECO:0000259" key="1">
    <source>
        <dbReference type="PROSITE" id="PS50181"/>
    </source>
</evidence>
<dbReference type="SUPFAM" id="SSF81383">
    <property type="entry name" value="F-box domain"/>
    <property type="match status" value="1"/>
</dbReference>
<gene>
    <name evidence="2" type="ORF">CBRE1094_LOCUS3343</name>
</gene>
<dbReference type="GO" id="GO:0046556">
    <property type="term" value="F:alpha-L-arabinofuranosidase activity"/>
    <property type="evidence" value="ECO:0007669"/>
    <property type="project" value="InterPro"/>
</dbReference>
<dbReference type="PROSITE" id="PS50181">
    <property type="entry name" value="FBOX"/>
    <property type="match status" value="1"/>
</dbReference>
<dbReference type="InterPro" id="IPR001810">
    <property type="entry name" value="F-box_dom"/>
</dbReference>